<evidence type="ECO:0000313" key="13">
    <source>
        <dbReference type="EMBL" id="EGD82421.1"/>
    </source>
</evidence>
<dbReference type="InterPro" id="IPR025257">
    <property type="entry name" value="MINDY-3/4_CD"/>
</dbReference>
<dbReference type="SMART" id="SM01174">
    <property type="entry name" value="DUF4205"/>
    <property type="match status" value="1"/>
</dbReference>
<dbReference type="InterPro" id="IPR059022">
    <property type="entry name" value="MINDY4_N"/>
</dbReference>
<evidence type="ECO:0000256" key="4">
    <source>
        <dbReference type="ARBA" id="ARBA00022670"/>
    </source>
</evidence>
<keyword evidence="5" id="KW-0833">Ubl conjugation pathway</keyword>
<dbReference type="GO" id="GO:0004843">
    <property type="term" value="F:cysteine-type deubiquitinase activity"/>
    <property type="evidence" value="ECO:0007669"/>
    <property type="project" value="UniProtKB-EC"/>
</dbReference>
<dbReference type="RefSeq" id="XP_004995657.1">
    <property type="nucleotide sequence ID" value="XM_004995600.1"/>
</dbReference>
<dbReference type="OrthoDB" id="10263628at2759"/>
<dbReference type="InParanoid" id="F2U455"/>
<evidence type="ECO:0000256" key="11">
    <source>
        <dbReference type="SAM" id="MobiDB-lite"/>
    </source>
</evidence>
<dbReference type="GO" id="GO:0071108">
    <property type="term" value="P:protein K48-linked deubiquitination"/>
    <property type="evidence" value="ECO:0007669"/>
    <property type="project" value="InterPro"/>
</dbReference>
<dbReference type="InterPro" id="IPR039785">
    <property type="entry name" value="MINY3/4"/>
</dbReference>
<feature type="region of interest" description="Disordered" evidence="11">
    <location>
        <begin position="78"/>
        <end position="97"/>
    </location>
</feature>
<dbReference type="EMBL" id="GL832961">
    <property type="protein sequence ID" value="EGD82421.1"/>
    <property type="molecule type" value="Genomic_DNA"/>
</dbReference>
<comment type="similarity">
    <text evidence="2">Belongs to the MINDY deubiquitinase family. FAM188 subfamily.</text>
</comment>
<proteinExistence type="inferred from homology"/>
<name>F2U455_SALR5</name>
<evidence type="ECO:0000256" key="8">
    <source>
        <dbReference type="ARBA" id="ARBA00037630"/>
    </source>
</evidence>
<dbReference type="GeneID" id="16076241"/>
<feature type="compositionally biased region" description="Low complexity" evidence="11">
    <location>
        <begin position="170"/>
        <end position="179"/>
    </location>
</feature>
<dbReference type="EC" id="3.4.19.12" evidence="3"/>
<feature type="domain" description="Deubiquitinating enzyme MINDY-3/4 conserved" evidence="12">
    <location>
        <begin position="277"/>
        <end position="608"/>
    </location>
</feature>
<evidence type="ECO:0000256" key="1">
    <source>
        <dbReference type="ARBA" id="ARBA00000707"/>
    </source>
</evidence>
<dbReference type="AlphaFoldDB" id="F2U455"/>
<keyword evidence="6" id="KW-0378">Hydrolase</keyword>
<dbReference type="KEGG" id="sre:PTSG_11961"/>
<keyword evidence="7" id="KW-0788">Thiol protease</keyword>
<protein>
    <recommendedName>
        <fullName evidence="9">Probable ubiquitin carboxyl-terminal hydrolase MINDY-4</fullName>
        <ecNumber evidence="3">3.4.19.12</ecNumber>
    </recommendedName>
    <alternativeName>
        <fullName evidence="10">Probable deubiquitinating enzyme MINDY-4</fullName>
    </alternativeName>
</protein>
<comment type="catalytic activity">
    <reaction evidence="1">
        <text>Thiol-dependent hydrolysis of ester, thioester, amide, peptide and isopeptide bonds formed by the C-terminal Gly of ubiquitin (a 76-residue protein attached to proteins as an intracellular targeting signal).</text>
        <dbReference type="EC" id="3.4.19.12"/>
    </reaction>
</comment>
<feature type="compositionally biased region" description="Polar residues" evidence="11">
    <location>
        <begin position="251"/>
        <end position="260"/>
    </location>
</feature>
<accession>F2U455</accession>
<evidence type="ECO:0000256" key="2">
    <source>
        <dbReference type="ARBA" id="ARBA00011074"/>
    </source>
</evidence>
<organism evidence="14">
    <name type="scientific">Salpingoeca rosetta (strain ATCC 50818 / BSB-021)</name>
    <dbReference type="NCBI Taxonomy" id="946362"/>
    <lineage>
        <taxon>Eukaryota</taxon>
        <taxon>Choanoflagellata</taxon>
        <taxon>Craspedida</taxon>
        <taxon>Salpingoecidae</taxon>
        <taxon>Salpingoeca</taxon>
    </lineage>
</organism>
<reference evidence="13" key="1">
    <citation type="submission" date="2009-08" db="EMBL/GenBank/DDBJ databases">
        <title>Annotation of Salpingoeca rosetta.</title>
        <authorList>
            <consortium name="The Broad Institute Genome Sequencing Platform"/>
            <person name="Russ C."/>
            <person name="Cuomo C."/>
            <person name="Burger G."/>
            <person name="Gray M.W."/>
            <person name="Holland P.W.H."/>
            <person name="King N."/>
            <person name="Lang F.B.F."/>
            <person name="Roger A.J."/>
            <person name="Ruiz-Trillo I."/>
            <person name="Young S.K."/>
            <person name="Zeng Q."/>
            <person name="Gargeya S."/>
            <person name="Alvarado L."/>
            <person name="Berlin A."/>
            <person name="Chapman S.B."/>
            <person name="Chen Z."/>
            <person name="Freedman E."/>
            <person name="Gellesch M."/>
            <person name="Goldberg J."/>
            <person name="Griggs A."/>
            <person name="Gujja S."/>
            <person name="Heilman E."/>
            <person name="Heiman D."/>
            <person name="Howarth C."/>
            <person name="Mehta T."/>
            <person name="Neiman D."/>
            <person name="Pearson M."/>
            <person name="Roberts A."/>
            <person name="Saif S."/>
            <person name="Shea T."/>
            <person name="Shenoy N."/>
            <person name="Sisk P."/>
            <person name="Stolte C."/>
            <person name="Sykes S."/>
            <person name="White J."/>
            <person name="Yandava C."/>
            <person name="Haas B."/>
            <person name="Nusbaum C."/>
            <person name="Birren B."/>
        </authorList>
    </citation>
    <scope>NUCLEOTIDE SEQUENCE [LARGE SCALE GENOMIC DNA]</scope>
    <source>
        <strain evidence="13">ATCC 50818</strain>
    </source>
</reference>
<evidence type="ECO:0000256" key="5">
    <source>
        <dbReference type="ARBA" id="ARBA00022786"/>
    </source>
</evidence>
<dbReference type="GO" id="GO:0006508">
    <property type="term" value="P:proteolysis"/>
    <property type="evidence" value="ECO:0007669"/>
    <property type="project" value="UniProtKB-KW"/>
</dbReference>
<evidence type="ECO:0000256" key="3">
    <source>
        <dbReference type="ARBA" id="ARBA00012759"/>
    </source>
</evidence>
<sequence length="613" mass="66097">MEQQEELALALVREFLSSHGLKKTVRMLDNEKPRTEASITRRSDIARSLGIQTWIKQNKARPAPLPSMLEVIAENVATQQQGQPSAPQKSKSTSGAYSAASVTESLGIGKLSLDRPAKSRVSARATAAAVEDLSAPRPITRRGVARVAGSAGHDSSDSDSDSKDDDQALRPSRTATKPTTAPPPPQPPQSATVPARARATAAGRRVRGRASPSGLVMEDVDELEIEDEFGASVSVGGARRARPAAPRVISSGRSRPQVTASAARGRTIGADEAVKLKRVVFGSSRSAFNDAWLRQNFVFNSTVKGLQYGLVQHEGGPCGVLAVVQAMVLKELLFGSSPPTLEPTPEQQHDALVAAITSILLRIQTDGEHILAVVGTKKAANLKPSFKCDGVTEKLTLISCTSEFDLKRAVKENINQFTRDGAPGAILLLYSAVLTRGLSSIRDDMDEDGSKLIGSHCYCTQDLVNLLLVGYACSNTHDGDKRLGSGKDVLVLKGIRKQSDIGLLSLFEHYGSCEVGLNFKSPTAPIWIIYAESHFTVLFSRSKALAYSSPSAPFDICYYDQLAGLEQHYNIQIDPSANVPRPDDKEVLPPLEHCIRTKWKGAAVDWRDCEPLY</sequence>
<dbReference type="Pfam" id="PF26038">
    <property type="entry name" value="Dimer_MINDY4_N"/>
    <property type="match status" value="1"/>
</dbReference>
<comment type="function">
    <text evidence="8">Probable hydrolase that can remove 'Lys-48'-linked conjugated ubiquitin from proteins.</text>
</comment>
<dbReference type="PANTHER" id="PTHR12473">
    <property type="entry name" value="UBIQUITIN CARBOXYL-TERMINAL HYDROLASE MINDY-4-RELATED"/>
    <property type="match status" value="1"/>
</dbReference>
<feature type="region of interest" description="Disordered" evidence="11">
    <location>
        <begin position="244"/>
        <end position="264"/>
    </location>
</feature>
<dbReference type="Pfam" id="PF13898">
    <property type="entry name" value="MINDY-3_4_CD"/>
    <property type="match status" value="1"/>
</dbReference>
<evidence type="ECO:0000256" key="6">
    <source>
        <dbReference type="ARBA" id="ARBA00022801"/>
    </source>
</evidence>
<keyword evidence="14" id="KW-1185">Reference proteome</keyword>
<evidence type="ECO:0000256" key="9">
    <source>
        <dbReference type="ARBA" id="ARBA00039781"/>
    </source>
</evidence>
<dbReference type="Proteomes" id="UP000007799">
    <property type="component" value="Unassembled WGS sequence"/>
</dbReference>
<feature type="compositionally biased region" description="Low complexity" evidence="11">
    <location>
        <begin position="189"/>
        <end position="203"/>
    </location>
</feature>
<dbReference type="PANTHER" id="PTHR12473:SF8">
    <property type="entry name" value="UBIQUITIN CARBOXYL-TERMINAL HYDROLASE MINDY-4-RELATED"/>
    <property type="match status" value="1"/>
</dbReference>
<evidence type="ECO:0000259" key="12">
    <source>
        <dbReference type="SMART" id="SM01174"/>
    </source>
</evidence>
<keyword evidence="4" id="KW-0645">Protease</keyword>
<dbReference type="FunCoup" id="F2U455">
    <property type="interactions" value="27"/>
</dbReference>
<evidence type="ECO:0000256" key="10">
    <source>
        <dbReference type="ARBA" id="ARBA00041360"/>
    </source>
</evidence>
<dbReference type="Gene3D" id="1.20.960.40">
    <property type="match status" value="1"/>
</dbReference>
<dbReference type="OMA" id="IMQEMDS"/>
<gene>
    <name evidence="13" type="ORF">PTSG_11961</name>
</gene>
<dbReference type="eggNOG" id="KOG2871">
    <property type="taxonomic scope" value="Eukaryota"/>
</dbReference>
<feature type="region of interest" description="Disordered" evidence="11">
    <location>
        <begin position="141"/>
        <end position="213"/>
    </location>
</feature>
<dbReference type="GO" id="GO:1990380">
    <property type="term" value="F:K48-linked deubiquitinase activity"/>
    <property type="evidence" value="ECO:0007669"/>
    <property type="project" value="InterPro"/>
</dbReference>
<evidence type="ECO:0000313" key="14">
    <source>
        <dbReference type="Proteomes" id="UP000007799"/>
    </source>
</evidence>
<evidence type="ECO:0000256" key="7">
    <source>
        <dbReference type="ARBA" id="ARBA00022807"/>
    </source>
</evidence>